<keyword evidence="9" id="KW-0472">Membrane</keyword>
<feature type="signal peptide" evidence="12">
    <location>
        <begin position="1"/>
        <end position="26"/>
    </location>
</feature>
<dbReference type="FunFam" id="3.80.10.10:FF:000095">
    <property type="entry name" value="LRR receptor-like serine/threonine-protein kinase GSO1"/>
    <property type="match status" value="1"/>
</dbReference>
<dbReference type="SUPFAM" id="SSF52047">
    <property type="entry name" value="RNI-like"/>
    <property type="match status" value="2"/>
</dbReference>
<keyword evidence="6 12" id="KW-0732">Signal</keyword>
<dbReference type="GO" id="GO:0005886">
    <property type="term" value="C:plasma membrane"/>
    <property type="evidence" value="ECO:0007669"/>
    <property type="project" value="UniProtKB-SubCell"/>
</dbReference>
<keyword evidence="5" id="KW-0812">Transmembrane</keyword>
<comment type="subcellular location">
    <subcellularLocation>
        <location evidence="1">Cell membrane</location>
        <topology evidence="1">Single-pass type I membrane protein</topology>
    </subcellularLocation>
</comment>
<gene>
    <name evidence="14" type="ORF">MANES_13G000100</name>
</gene>
<dbReference type="SMART" id="SM00369">
    <property type="entry name" value="LRR_TYP"/>
    <property type="match status" value="8"/>
</dbReference>
<name>A0A2C9UMQ4_MANES</name>
<protein>
    <recommendedName>
        <fullName evidence="13">Leucine-rich repeat-containing N-terminal plant-type domain-containing protein</fullName>
    </recommendedName>
</protein>
<keyword evidence="4" id="KW-0433">Leucine-rich repeat</keyword>
<evidence type="ECO:0000256" key="11">
    <source>
        <dbReference type="ARBA" id="ARBA00023180"/>
    </source>
</evidence>
<keyword evidence="7" id="KW-0677">Repeat</keyword>
<evidence type="ECO:0000256" key="1">
    <source>
        <dbReference type="ARBA" id="ARBA00004251"/>
    </source>
</evidence>
<dbReference type="InterPro" id="IPR001611">
    <property type="entry name" value="Leu-rich_rpt"/>
</dbReference>
<dbReference type="PANTHER" id="PTHR48063">
    <property type="entry name" value="LRR RECEPTOR-LIKE KINASE"/>
    <property type="match status" value="1"/>
</dbReference>
<evidence type="ECO:0000256" key="2">
    <source>
        <dbReference type="ARBA" id="ARBA00009592"/>
    </source>
</evidence>
<dbReference type="AlphaFoldDB" id="A0A2C9UMQ4"/>
<dbReference type="PRINTS" id="PR00019">
    <property type="entry name" value="LEURICHRPT"/>
</dbReference>
<sequence>MHKHNPSHFLLLILLHFYLLPLLVSAATNFTAGCIEIKRKALVQFKQGLQDPSGRLSSWVGEDCFQWNGVRCSAQTDVVIQLDLRNPYNLTYPVYLMFGSEAEAYNHSCLRGQITPSLLDLKHLMYLDLSINNFQGVQIPDFIGSFEDIWVSDANWISGLSSLKYLNLASVNLSLVSASRVQALTSLLSLVELHLPGSDLRRFPQFLPAVNFTSLLVLHVYNNHIPHWLFNISGLVDLNLVNSEIRGPLSTNAWRNLCNLQGLDLSYNEFSGEMVELIDSLSECSNRSLKILHLGCNNLSGQIPESLGHFRSLKSLRLFGNSFLGSVPTSIERLPFLEDLDLSANKLSGTIPESIGKLEALTYLDLFGNPWVATYLSLQVILVNDCQMGPKFPTWLETQKELVRVTLIGVSISDSIPSCQKMSMVLILELSGNSLTGEIPSSLNEMKKLTTLDLSNNQLSGEIHNHWKGLKQLDTTDLSNNKLCGGIPSSMCSLLLLQLVKLTSNNLSGDLSQSLQNCTHVATLDLKENRFTGNIPDWIGERLLSVTILNLRVNLLNGSIPESICHLPELHILDLALNNLSGPIPPCLGNLSGLNSFKPYHVVTNRVVYSQEIELYVKGREVEYTKILPVVNAIDLSGNHLKGQIPAGISNLSYIGFLNLSWNQLTGEIPLDIGDLNRLESLDLCCNQLSGPIPSSMPSMTSLNYSNSSYNN</sequence>
<proteinExistence type="inferred from homology"/>
<reference evidence="14" key="1">
    <citation type="submission" date="2016-02" db="EMBL/GenBank/DDBJ databases">
        <title>WGS assembly of Manihot esculenta.</title>
        <authorList>
            <person name="Bredeson J.V."/>
            <person name="Prochnik S.E."/>
            <person name="Lyons J.B."/>
            <person name="Schmutz J."/>
            <person name="Grimwood J."/>
            <person name="Vrebalov J."/>
            <person name="Bart R.S."/>
            <person name="Amuge T."/>
            <person name="Ferguson M.E."/>
            <person name="Green R."/>
            <person name="Putnam N."/>
            <person name="Stites J."/>
            <person name="Rounsley S."/>
            <person name="Rokhsar D.S."/>
        </authorList>
    </citation>
    <scope>NUCLEOTIDE SEQUENCE [LARGE SCALE GENOMIC DNA]</scope>
    <source>
        <tissue evidence="14">Leaf</tissue>
    </source>
</reference>
<dbReference type="EMBL" id="CM004399">
    <property type="protein sequence ID" value="OAY32210.1"/>
    <property type="molecule type" value="Genomic_DNA"/>
</dbReference>
<feature type="domain" description="Leucine-rich repeat-containing N-terminal plant-type" evidence="13">
    <location>
        <begin position="40"/>
        <end position="73"/>
    </location>
</feature>
<evidence type="ECO:0000256" key="10">
    <source>
        <dbReference type="ARBA" id="ARBA00023170"/>
    </source>
</evidence>
<keyword evidence="11" id="KW-0325">Glycoprotein</keyword>
<keyword evidence="3" id="KW-1003">Cell membrane</keyword>
<dbReference type="Pfam" id="PF08263">
    <property type="entry name" value="LRRNT_2"/>
    <property type="match status" value="1"/>
</dbReference>
<evidence type="ECO:0000313" key="14">
    <source>
        <dbReference type="EMBL" id="OAY32210.1"/>
    </source>
</evidence>
<dbReference type="PANTHER" id="PTHR48063:SF29">
    <property type="entry name" value="LRR RECEPTOR-LIKE KINASE FAMILY PROTEIN"/>
    <property type="match status" value="1"/>
</dbReference>
<feature type="chain" id="PRO_5012361356" description="Leucine-rich repeat-containing N-terminal plant-type domain-containing protein" evidence="12">
    <location>
        <begin position="27"/>
        <end position="712"/>
    </location>
</feature>
<keyword evidence="10" id="KW-0675">Receptor</keyword>
<evidence type="ECO:0000256" key="8">
    <source>
        <dbReference type="ARBA" id="ARBA00022989"/>
    </source>
</evidence>
<evidence type="ECO:0000259" key="13">
    <source>
        <dbReference type="Pfam" id="PF08263"/>
    </source>
</evidence>
<accession>A0A2C9UMQ4</accession>
<dbReference type="InterPro" id="IPR046956">
    <property type="entry name" value="RLP23-like"/>
</dbReference>
<evidence type="ECO:0000256" key="7">
    <source>
        <dbReference type="ARBA" id="ARBA00022737"/>
    </source>
</evidence>
<dbReference type="FunFam" id="3.80.10.10:FF:000383">
    <property type="entry name" value="Leucine-rich repeat receptor protein kinase EMS1"/>
    <property type="match status" value="2"/>
</dbReference>
<organism evidence="14">
    <name type="scientific">Manihot esculenta</name>
    <name type="common">Cassava</name>
    <name type="synonym">Jatropha manihot</name>
    <dbReference type="NCBI Taxonomy" id="3983"/>
    <lineage>
        <taxon>Eukaryota</taxon>
        <taxon>Viridiplantae</taxon>
        <taxon>Streptophyta</taxon>
        <taxon>Embryophyta</taxon>
        <taxon>Tracheophyta</taxon>
        <taxon>Spermatophyta</taxon>
        <taxon>Magnoliopsida</taxon>
        <taxon>eudicotyledons</taxon>
        <taxon>Gunneridae</taxon>
        <taxon>Pentapetalae</taxon>
        <taxon>rosids</taxon>
        <taxon>fabids</taxon>
        <taxon>Malpighiales</taxon>
        <taxon>Euphorbiaceae</taxon>
        <taxon>Crotonoideae</taxon>
        <taxon>Manihoteae</taxon>
        <taxon>Manihot</taxon>
    </lineage>
</organism>
<evidence type="ECO:0000256" key="4">
    <source>
        <dbReference type="ARBA" id="ARBA00022614"/>
    </source>
</evidence>
<evidence type="ECO:0000256" key="5">
    <source>
        <dbReference type="ARBA" id="ARBA00022692"/>
    </source>
</evidence>
<evidence type="ECO:0000256" key="9">
    <source>
        <dbReference type="ARBA" id="ARBA00023136"/>
    </source>
</evidence>
<keyword evidence="8" id="KW-1133">Transmembrane helix</keyword>
<dbReference type="STRING" id="3983.A0A2C9UMQ4"/>
<dbReference type="GO" id="GO:0004672">
    <property type="term" value="F:protein kinase activity"/>
    <property type="evidence" value="ECO:0000318"/>
    <property type="project" value="GO_Central"/>
</dbReference>
<evidence type="ECO:0000256" key="3">
    <source>
        <dbReference type="ARBA" id="ARBA00022475"/>
    </source>
</evidence>
<dbReference type="InterPro" id="IPR032675">
    <property type="entry name" value="LRR_dom_sf"/>
</dbReference>
<comment type="similarity">
    <text evidence="2">Belongs to the RLP family.</text>
</comment>
<dbReference type="InterPro" id="IPR013210">
    <property type="entry name" value="LRR_N_plant-typ"/>
</dbReference>
<evidence type="ECO:0000256" key="6">
    <source>
        <dbReference type="ARBA" id="ARBA00022729"/>
    </source>
</evidence>
<dbReference type="Pfam" id="PF00560">
    <property type="entry name" value="LRR_1"/>
    <property type="match status" value="12"/>
</dbReference>
<dbReference type="Gene3D" id="3.80.10.10">
    <property type="entry name" value="Ribonuclease Inhibitor"/>
    <property type="match status" value="3"/>
</dbReference>
<evidence type="ECO:0000256" key="12">
    <source>
        <dbReference type="SAM" id="SignalP"/>
    </source>
</evidence>
<dbReference type="InterPro" id="IPR003591">
    <property type="entry name" value="Leu-rich_rpt_typical-subtyp"/>
</dbReference>
<dbReference type="PROSITE" id="PS51257">
    <property type="entry name" value="PROKAR_LIPOPROTEIN"/>
    <property type="match status" value="1"/>
</dbReference>